<dbReference type="GO" id="GO:0016020">
    <property type="term" value="C:membrane"/>
    <property type="evidence" value="ECO:0007669"/>
    <property type="project" value="InterPro"/>
</dbReference>
<dbReference type="GO" id="GO:0005737">
    <property type="term" value="C:cytoplasm"/>
    <property type="evidence" value="ECO:0007669"/>
    <property type="project" value="TreeGrafter"/>
</dbReference>
<dbReference type="GO" id="GO:0005975">
    <property type="term" value="P:carbohydrate metabolic process"/>
    <property type="evidence" value="ECO:0007669"/>
    <property type="project" value="UniProtKB-ARBA"/>
</dbReference>
<protein>
    <recommendedName>
        <fullName evidence="3">RCC1-like domain-containing protein</fullName>
    </recommendedName>
</protein>
<dbReference type="InterPro" id="IPR015919">
    <property type="entry name" value="Cadherin-like_sf"/>
</dbReference>
<dbReference type="RefSeq" id="WP_116571878.1">
    <property type="nucleotide sequence ID" value="NZ_QDGZ01000003.1"/>
</dbReference>
<dbReference type="PANTHER" id="PTHR45982:SF1">
    <property type="entry name" value="REGULATOR OF CHROMOSOME CONDENSATION"/>
    <property type="match status" value="1"/>
</dbReference>
<evidence type="ECO:0000259" key="3">
    <source>
        <dbReference type="Pfam" id="PF25390"/>
    </source>
</evidence>
<dbReference type="Pfam" id="PF00415">
    <property type="entry name" value="RCC1"/>
    <property type="match status" value="1"/>
</dbReference>
<dbReference type="Pfam" id="PF17963">
    <property type="entry name" value="Big_9"/>
    <property type="match status" value="6"/>
</dbReference>
<dbReference type="SUPFAM" id="SSF50985">
    <property type="entry name" value="RCC1/BLIP-II"/>
    <property type="match status" value="3"/>
</dbReference>
<dbReference type="SUPFAM" id="SSF49313">
    <property type="entry name" value="Cadherin-like"/>
    <property type="match status" value="1"/>
</dbReference>
<proteinExistence type="predicted"/>
<dbReference type="PROSITE" id="PS50012">
    <property type="entry name" value="RCC1_3"/>
    <property type="match status" value="10"/>
</dbReference>
<evidence type="ECO:0000256" key="1">
    <source>
        <dbReference type="ARBA" id="ARBA00022658"/>
    </source>
</evidence>
<dbReference type="Gene3D" id="2.130.10.30">
    <property type="entry name" value="Regulator of chromosome condensation 1/beta-lactamase-inhibitor protein II"/>
    <property type="match status" value="4"/>
</dbReference>
<keyword evidence="5" id="KW-1185">Reference proteome</keyword>
<dbReference type="PANTHER" id="PTHR45982">
    <property type="entry name" value="REGULATOR OF CHROMOSOME CONDENSATION"/>
    <property type="match status" value="1"/>
</dbReference>
<feature type="domain" description="RCC1-like" evidence="3">
    <location>
        <begin position="48"/>
        <end position="300"/>
    </location>
</feature>
<dbReference type="InterPro" id="IPR000408">
    <property type="entry name" value="Reg_chr_condens"/>
</dbReference>
<dbReference type="OrthoDB" id="9796385at2"/>
<accession>A0A2T8FCH0</accession>
<dbReference type="Gene3D" id="2.60.40.3440">
    <property type="match status" value="3"/>
</dbReference>
<reference evidence="4 5" key="1">
    <citation type="submission" date="2018-04" db="EMBL/GenBank/DDBJ databases">
        <title>Genome of Nocardioides gansuensis WSJ-1.</title>
        <authorList>
            <person name="Wu S."/>
            <person name="Wang G."/>
        </authorList>
    </citation>
    <scope>NUCLEOTIDE SEQUENCE [LARGE SCALE GENOMIC DNA]</scope>
    <source>
        <strain evidence="4 5">WSJ-1</strain>
    </source>
</reference>
<evidence type="ECO:0000256" key="2">
    <source>
        <dbReference type="ARBA" id="ARBA00022737"/>
    </source>
</evidence>
<name>A0A2T8FCH0_9ACTN</name>
<evidence type="ECO:0000313" key="5">
    <source>
        <dbReference type="Proteomes" id="UP000246018"/>
    </source>
</evidence>
<dbReference type="InterPro" id="IPR009091">
    <property type="entry name" value="RCC1/BLIP-II"/>
</dbReference>
<sequence length="1725" mass="173538">MDASARTRDLLLRCVAAVLLLGSAFVLLDEPARGDIGEAAVAAVADKQRLVAVGTQHTCAITDAGGAECWGDNSLGQLGDGTTESSTSPQQVVGLSGVKQVSAGAHHTCALLQNGTVRCWGLGGSGQLGNDGTGDSRTPVPVAGLTHARELAVGGFHACALLADGTVKCWGQDGLGELGDGNGGDFHDTPVTVAGLSGVTRIAAGEFHSCAVLVGGTVSCWGNNTFGQLGDGTLDVRDTTTPVAGLPDAAMRPALAVTAGNSHTCVVVDNPMNAYCWGLNIDGQLGHKTTVVDGQMRPSTTPLVVQFDADPSILTEDVQTLPGTATVSAGEFHTCSLVSGTAWCWGRNDSGQLGVDPKPGSGDDPAYEPYENSTYALASHAVAAVVAGGYHTCGVVGVGVRCWGFNFHGQLGGYRAESETPVEVTSLQGARQVSVGTDFACALVDSPPDTRLPRCWGSNLDGRLGSGAPVSLTTIARPVDLDPSGDDTADEVVLGNGHACARLAGATTLRCWGRNADGELGDGTTSNRSMPVTGVGNVTAYDGGGTLGAQEEGFTCARRTNGTASCWGENGRGQLGDGTTTQSRVPVTVQYDSDPADEDVVETDLTGVSTVAAGGFHACALLTSGRVRCWGLNSSGQLGDNTFTERHLAVLVQDDDDPDTDTPLTGVVALTAGARHTCALKSDATVRCWGRGVFGQLGDGAGTARNNATEPVKADDGAGGVAALGDAEDIAAGDNHTCAERADKGVVCWGDNSQKQSSGGSTHYDTGVYAIPAPQESFPGDLVHSLSAGRRNTCAAMIDQTVMCWGDNTFGQLGDGLGRRSLAAVTVGALPGIGGNHVPEPVNDTVTTTPGTAVTIDALANDSDPDGDTLTLQSVGSTPIGDAQVVAGQVEYTAGPGCYDETFSYVVSDGQAPVTASITVEMNCAPDAVADAVHTAEDQPKDISVLANDSDPEDDPLTVSVLTPPAHGTATVNADKTVRYTPDADFCSAPTDTFTYQVNDGHGHTDAATVTVTVDCGDDAPAPGADAVATPEDTPVDIDVLANDSDADGDTLTLVSVADPTHGTATILAGKVHYTPDADYCGPDTFGYVVGDGGSQANGSVAVSVTCAGDSPRPATDHGTTAEDTSVLLDVHANDTDPDGDTLTLGTLGAPAHGSVAKESGKVRYTPAADFCGSDAFTYVIEDSTGLTATGIAEVTVTCVNDAPVAADDAATTDEDEAVHVHVLTNDHDVDADTLTITDASGAARGTLALTMVDAVTYTPEPGFCGSDSFSYTASDGTESDHATVQVTVTCVNDPVVAGPVADRKTPWGDQLSVPLTATDGDTPPDPLTWSLVSGPSGAVVLSSGELLWTPTAAQVGEHRVTAAVSDGASTDEVSFLVTVEKRATAVAYEGAVAGQVSDPAAVTGFLYDASTGQALPGRQVSFSLGPATSSATTAADGRGSTTIAVVTPTGGKQVTAAYAGNAAYRPSSATAPFQVAKESLTLATAGQQLVLSTGTTADVTLAADVAEDADGAFAGALGKVQVAFRNAEGSLLCNAAAAPTTAGRARASCSAALPLGARAVVVTASSPTYAGVAEVGVATHANTGSGHAAAALATDSRSAGFRAVPVRRSAPTGNAVAVVPTLTGVAIVEASSLSTLATECSGKPKVCSATVLADGATIRAVDLATGAVGPAAPAASLRLDVRDVAEPGTGVDTWALSVTGGVTDALGTPTSQVVVERGNARVIP</sequence>
<dbReference type="Pfam" id="PF13540">
    <property type="entry name" value="RCC1_2"/>
    <property type="match status" value="5"/>
</dbReference>
<dbReference type="GO" id="GO:0005085">
    <property type="term" value="F:guanyl-nucleotide exchange factor activity"/>
    <property type="evidence" value="ECO:0007669"/>
    <property type="project" value="TreeGrafter"/>
</dbReference>
<organism evidence="4 5">
    <name type="scientific">Nocardioides gansuensis</name>
    <dbReference type="NCBI Taxonomy" id="2138300"/>
    <lineage>
        <taxon>Bacteria</taxon>
        <taxon>Bacillati</taxon>
        <taxon>Actinomycetota</taxon>
        <taxon>Actinomycetes</taxon>
        <taxon>Propionibacteriales</taxon>
        <taxon>Nocardioidaceae</taxon>
        <taxon>Nocardioides</taxon>
    </lineage>
</organism>
<dbReference type="InterPro" id="IPR013783">
    <property type="entry name" value="Ig-like_fold"/>
</dbReference>
<dbReference type="Gene3D" id="2.60.40.2810">
    <property type="match status" value="1"/>
</dbReference>
<keyword evidence="2" id="KW-0677">Repeat</keyword>
<dbReference type="InterPro" id="IPR058923">
    <property type="entry name" value="RCC1-like_dom"/>
</dbReference>
<dbReference type="Gene3D" id="2.60.40.10">
    <property type="entry name" value="Immunoglobulins"/>
    <property type="match status" value="1"/>
</dbReference>
<dbReference type="EMBL" id="QDGZ01000003">
    <property type="protein sequence ID" value="PVG83399.1"/>
    <property type="molecule type" value="Genomic_DNA"/>
</dbReference>
<keyword evidence="1" id="KW-0344">Guanine-nucleotide releasing factor</keyword>
<comment type="caution">
    <text evidence="4">The sequence shown here is derived from an EMBL/GenBank/DDBJ whole genome shotgun (WGS) entry which is preliminary data.</text>
</comment>
<dbReference type="Proteomes" id="UP000246018">
    <property type="component" value="Unassembled WGS sequence"/>
</dbReference>
<dbReference type="GO" id="GO:0005509">
    <property type="term" value="F:calcium ion binding"/>
    <property type="evidence" value="ECO:0007669"/>
    <property type="project" value="InterPro"/>
</dbReference>
<evidence type="ECO:0000313" key="4">
    <source>
        <dbReference type="EMBL" id="PVG83399.1"/>
    </source>
</evidence>
<dbReference type="Pfam" id="PF25390">
    <property type="entry name" value="WD40_RLD"/>
    <property type="match status" value="1"/>
</dbReference>
<gene>
    <name evidence="4" type="ORF">DDE18_08915</name>
</gene>
<dbReference type="NCBIfam" id="NF012211">
    <property type="entry name" value="tand_rpt_95"/>
    <property type="match status" value="4"/>
</dbReference>
<dbReference type="InterPro" id="IPR051553">
    <property type="entry name" value="Ran_GTPase-activating"/>
</dbReference>